<dbReference type="Proteomes" id="UP000619260">
    <property type="component" value="Unassembled WGS sequence"/>
</dbReference>
<dbReference type="PANTHER" id="PTHR34387:SF1">
    <property type="entry name" value="PERIPLASMIC IMMUNOGENIC PROTEIN"/>
    <property type="match status" value="1"/>
</dbReference>
<evidence type="ECO:0008006" key="3">
    <source>
        <dbReference type="Google" id="ProtNLM"/>
    </source>
</evidence>
<dbReference type="EMBL" id="BOPF01000033">
    <property type="protein sequence ID" value="GIJ50110.1"/>
    <property type="molecule type" value="Genomic_DNA"/>
</dbReference>
<dbReference type="GO" id="GO:0006974">
    <property type="term" value="P:DNA damage response"/>
    <property type="evidence" value="ECO:0007669"/>
    <property type="project" value="TreeGrafter"/>
</dbReference>
<evidence type="ECO:0000313" key="2">
    <source>
        <dbReference type="Proteomes" id="UP000619260"/>
    </source>
</evidence>
<reference evidence="1" key="1">
    <citation type="submission" date="2021-01" db="EMBL/GenBank/DDBJ databases">
        <title>Whole genome shotgun sequence of Virgisporangium aliadipatigenens NBRC 105644.</title>
        <authorList>
            <person name="Komaki H."/>
            <person name="Tamura T."/>
        </authorList>
    </citation>
    <scope>NUCLEOTIDE SEQUENCE</scope>
    <source>
        <strain evidence="1">NBRC 105644</strain>
    </source>
</reference>
<gene>
    <name evidence="1" type="ORF">Val02_69960</name>
</gene>
<proteinExistence type="predicted"/>
<dbReference type="InterPro" id="IPR052022">
    <property type="entry name" value="26kDa_periplasmic_antigen"/>
</dbReference>
<dbReference type="PANTHER" id="PTHR34387">
    <property type="entry name" value="SLR1258 PROTEIN"/>
    <property type="match status" value="1"/>
</dbReference>
<evidence type="ECO:0000313" key="1">
    <source>
        <dbReference type="EMBL" id="GIJ50110.1"/>
    </source>
</evidence>
<keyword evidence="2" id="KW-1185">Reference proteome</keyword>
<sequence>MSPTVAVRGEVTREVPPEIATVSVSVAASDRERTVALTRLSERNAALGVLLDGFGDVIERRETSGLYVYPITKGPAERVTGYRGSVTLTATVADFTVLGDLVLRLADQDQATVSGPHWALRPDSGAHRQARHDAIADALVRAREYAEALGSQVVSLIELADTGLSARDGGGGPIALSAGGGAMRTMSASAPQLDLEPRLQWVHASVEARFAITDPPSLGG</sequence>
<organism evidence="1 2">
    <name type="scientific">Virgisporangium aliadipatigenens</name>
    <dbReference type="NCBI Taxonomy" id="741659"/>
    <lineage>
        <taxon>Bacteria</taxon>
        <taxon>Bacillati</taxon>
        <taxon>Actinomycetota</taxon>
        <taxon>Actinomycetes</taxon>
        <taxon>Micromonosporales</taxon>
        <taxon>Micromonosporaceae</taxon>
        <taxon>Virgisporangium</taxon>
    </lineage>
</organism>
<dbReference type="Pfam" id="PF04402">
    <property type="entry name" value="SIMPL"/>
    <property type="match status" value="1"/>
</dbReference>
<accession>A0A8J4DTD2</accession>
<dbReference type="InterPro" id="IPR007497">
    <property type="entry name" value="SIMPL/DUF541"/>
</dbReference>
<dbReference type="Gene3D" id="3.30.110.170">
    <property type="entry name" value="Protein of unknown function (DUF541), domain 1"/>
    <property type="match status" value="1"/>
</dbReference>
<name>A0A8J4DTD2_9ACTN</name>
<dbReference type="RefSeq" id="WP_203903557.1">
    <property type="nucleotide sequence ID" value="NZ_BOPF01000033.1"/>
</dbReference>
<dbReference type="Gene3D" id="3.30.70.2970">
    <property type="entry name" value="Protein of unknown function (DUF541), domain 2"/>
    <property type="match status" value="1"/>
</dbReference>
<protein>
    <recommendedName>
        <fullName evidence="3">SIMPL domain-containing protein</fullName>
    </recommendedName>
</protein>
<dbReference type="AlphaFoldDB" id="A0A8J4DTD2"/>
<comment type="caution">
    <text evidence="1">The sequence shown here is derived from an EMBL/GenBank/DDBJ whole genome shotgun (WGS) entry which is preliminary data.</text>
</comment>